<organism evidence="1 2">
    <name type="scientific">Janthinobacterium fluminis</name>
    <dbReference type="NCBI Taxonomy" id="2987524"/>
    <lineage>
        <taxon>Bacteria</taxon>
        <taxon>Pseudomonadati</taxon>
        <taxon>Pseudomonadota</taxon>
        <taxon>Betaproteobacteria</taxon>
        <taxon>Burkholderiales</taxon>
        <taxon>Oxalobacteraceae</taxon>
        <taxon>Janthinobacterium</taxon>
    </lineage>
</organism>
<gene>
    <name evidence="1" type="ORF">OIK44_11235</name>
</gene>
<keyword evidence="2" id="KW-1185">Reference proteome</keyword>
<comment type="caution">
    <text evidence="1">The sequence shown here is derived from an EMBL/GenBank/DDBJ whole genome shotgun (WGS) entry which is preliminary data.</text>
</comment>
<evidence type="ECO:0000313" key="1">
    <source>
        <dbReference type="EMBL" id="MDC8758163.1"/>
    </source>
</evidence>
<name>A0ABT5JZK2_9BURK</name>
<sequence>MLHTDAYSMAAQAEASGYDALVSEVSNGASLLCANEVPAPQDGKAIAQ</sequence>
<accession>A0ABT5JZK2</accession>
<proteinExistence type="predicted"/>
<dbReference type="Proteomes" id="UP001221208">
    <property type="component" value="Unassembled WGS sequence"/>
</dbReference>
<dbReference type="RefSeq" id="WP_273670845.1">
    <property type="nucleotide sequence ID" value="NZ_JAQQXR010000004.1"/>
</dbReference>
<evidence type="ECO:0000313" key="2">
    <source>
        <dbReference type="Proteomes" id="UP001221208"/>
    </source>
</evidence>
<reference evidence="1 2" key="1">
    <citation type="submission" date="2022-10" db="EMBL/GenBank/DDBJ databases">
        <title>Janthinobacterium sp. hw3 Genome sequencing.</title>
        <authorList>
            <person name="Park S."/>
        </authorList>
    </citation>
    <scope>NUCLEOTIDE SEQUENCE [LARGE SCALE GENOMIC DNA]</scope>
    <source>
        <strain evidence="2">hw3</strain>
    </source>
</reference>
<protein>
    <submittedName>
        <fullName evidence="1">Uncharacterized protein</fullName>
    </submittedName>
</protein>
<dbReference type="EMBL" id="JAQQXR010000004">
    <property type="protein sequence ID" value="MDC8758163.1"/>
    <property type="molecule type" value="Genomic_DNA"/>
</dbReference>